<feature type="compositionally biased region" description="Basic and acidic residues" evidence="2">
    <location>
        <begin position="438"/>
        <end position="448"/>
    </location>
</feature>
<evidence type="ECO:0000256" key="1">
    <source>
        <dbReference type="RuleBase" id="RU369095"/>
    </source>
</evidence>
<feature type="region of interest" description="Disordered" evidence="2">
    <location>
        <begin position="416"/>
        <end position="467"/>
    </location>
</feature>
<accession>A0A9Q0JXK2</accession>
<proteinExistence type="inferred from homology"/>
<dbReference type="EMBL" id="JAMYWD010000011">
    <property type="protein sequence ID" value="KAJ4956389.1"/>
    <property type="molecule type" value="Genomic_DNA"/>
</dbReference>
<feature type="compositionally biased region" description="Basic residues" evidence="2">
    <location>
        <begin position="457"/>
        <end position="467"/>
    </location>
</feature>
<comment type="function">
    <text evidence="1">Specifically recognizes and binds N6-methyladenosine (m6A)-containing RNAs, and regulates mRNA stability. M6A is a modification present at internal sites of mRNAs and some non-coding RNAs and plays a role in mRNA stability and processing.</text>
</comment>
<dbReference type="Pfam" id="PF04146">
    <property type="entry name" value="YTH"/>
    <property type="match status" value="1"/>
</dbReference>
<evidence type="ECO:0000256" key="2">
    <source>
        <dbReference type="SAM" id="MobiDB-lite"/>
    </source>
</evidence>
<dbReference type="PROSITE" id="PS50882">
    <property type="entry name" value="YTH"/>
    <property type="match status" value="1"/>
</dbReference>
<evidence type="ECO:0000259" key="3">
    <source>
        <dbReference type="PROSITE" id="PS50882"/>
    </source>
</evidence>
<dbReference type="GO" id="GO:0000398">
    <property type="term" value="P:mRNA splicing, via spliceosome"/>
    <property type="evidence" value="ECO:0007669"/>
    <property type="project" value="TreeGrafter"/>
</dbReference>
<dbReference type="Proteomes" id="UP001141806">
    <property type="component" value="Unassembled WGS sequence"/>
</dbReference>
<comment type="similarity">
    <text evidence="1">Belongs to the YTHDF family.</text>
</comment>
<protein>
    <recommendedName>
        <fullName evidence="1">YTH domain-containing family protein</fullName>
    </recommendedName>
</protein>
<keyword evidence="1" id="KW-0694">RNA-binding</keyword>
<comment type="caution">
    <text evidence="4">The sequence shown here is derived from an EMBL/GenBank/DDBJ whole genome shotgun (WGS) entry which is preliminary data.</text>
</comment>
<feature type="compositionally biased region" description="Polar residues" evidence="2">
    <location>
        <begin position="379"/>
        <end position="390"/>
    </location>
</feature>
<dbReference type="PANTHER" id="PTHR12357">
    <property type="entry name" value="YTH YT521-B HOMOLOGY DOMAIN-CONTAINING"/>
    <property type="match status" value="1"/>
</dbReference>
<dbReference type="InterPro" id="IPR045168">
    <property type="entry name" value="YTH_prot"/>
</dbReference>
<name>A0A9Q0JXK2_9MAGN</name>
<dbReference type="CDD" id="cd21134">
    <property type="entry name" value="YTH"/>
    <property type="match status" value="1"/>
</dbReference>
<organism evidence="4 5">
    <name type="scientific">Protea cynaroides</name>
    <dbReference type="NCBI Taxonomy" id="273540"/>
    <lineage>
        <taxon>Eukaryota</taxon>
        <taxon>Viridiplantae</taxon>
        <taxon>Streptophyta</taxon>
        <taxon>Embryophyta</taxon>
        <taxon>Tracheophyta</taxon>
        <taxon>Spermatophyta</taxon>
        <taxon>Magnoliopsida</taxon>
        <taxon>Proteales</taxon>
        <taxon>Proteaceae</taxon>
        <taxon>Protea</taxon>
    </lineage>
</organism>
<evidence type="ECO:0000313" key="5">
    <source>
        <dbReference type="Proteomes" id="UP001141806"/>
    </source>
</evidence>
<dbReference type="InterPro" id="IPR007275">
    <property type="entry name" value="YTH_domain"/>
</dbReference>
<evidence type="ECO:0000313" key="4">
    <source>
        <dbReference type="EMBL" id="KAJ4956389.1"/>
    </source>
</evidence>
<feature type="domain" description="YTH" evidence="3">
    <location>
        <begin position="128"/>
        <end position="263"/>
    </location>
</feature>
<gene>
    <name evidence="4" type="ORF">NE237_013172</name>
</gene>
<dbReference type="PANTHER" id="PTHR12357:SF3">
    <property type="entry name" value="YTH DOMAIN-CONTAINING PROTEIN 1"/>
    <property type="match status" value="1"/>
</dbReference>
<feature type="compositionally biased region" description="Polar residues" evidence="2">
    <location>
        <begin position="346"/>
        <end position="362"/>
    </location>
</feature>
<dbReference type="Gene3D" id="3.10.590.10">
    <property type="entry name" value="ph1033 like domains"/>
    <property type="match status" value="1"/>
</dbReference>
<feature type="region of interest" description="Disordered" evidence="2">
    <location>
        <begin position="68"/>
        <end position="96"/>
    </location>
</feature>
<dbReference type="GO" id="GO:1990247">
    <property type="term" value="F:N6-methyladenosine-containing RNA reader activity"/>
    <property type="evidence" value="ECO:0007669"/>
    <property type="project" value="UniProtKB-UniRule"/>
</dbReference>
<sequence length="467" mass="53300">MSWSTKMNQGTRALLILRSLFDFIETALNSSLCVFLFKISRKMFSPRGIPLERLDFEDSSADTVKENASVVDSSMTEPKHDLENFNDPGSSNYKENEECYPCRTEEQIDSPSRVENSTAMKNERPYTTRYFIIKSLNHHNIELSIEKGIWATQVMNEPILEEAYHSSDRVILIFSVNMSGFFQGYAQMMSSVGWRRDSVWSNASGGSNPWGRTFKVKWLRLNNLAFQKTLHLKNPLNDYKPVKISRDCQELSQDIGEALCELIDGKIDVDGNLKRTNFARDEFFIKRPCLESPVPLRDEFFHTVPLHMAWTGTPLAYPSLIYQHIPEVEASNFHLAHGRSPRGFLPNTSPTNFEASKSSLKKSSCDHGNHSNKPGKMDTSFQLNSGGLSSKRSHLVDSLSEDDFLEMTYEEYLQAHGRSNKSSHTLVVGSSRTMLEPSSKDPEDDRYSRYLPDSRQSQKKTHQPSYK</sequence>
<dbReference type="GO" id="GO:0005654">
    <property type="term" value="C:nucleoplasm"/>
    <property type="evidence" value="ECO:0007669"/>
    <property type="project" value="TreeGrafter"/>
</dbReference>
<dbReference type="GO" id="GO:0003729">
    <property type="term" value="F:mRNA binding"/>
    <property type="evidence" value="ECO:0007669"/>
    <property type="project" value="UniProtKB-UniRule"/>
</dbReference>
<keyword evidence="5" id="KW-1185">Reference proteome</keyword>
<dbReference type="AlphaFoldDB" id="A0A9Q0JXK2"/>
<feature type="region of interest" description="Disordered" evidence="2">
    <location>
        <begin position="341"/>
        <end position="394"/>
    </location>
</feature>
<feature type="compositionally biased region" description="Polar residues" evidence="2">
    <location>
        <begin position="420"/>
        <end position="433"/>
    </location>
</feature>
<dbReference type="OrthoDB" id="6103986at2759"/>
<dbReference type="GO" id="GO:0048024">
    <property type="term" value="P:regulation of mRNA splicing, via spliceosome"/>
    <property type="evidence" value="ECO:0007669"/>
    <property type="project" value="TreeGrafter"/>
</dbReference>
<reference evidence="4" key="1">
    <citation type="journal article" date="2023" name="Plant J.">
        <title>The genome of the king protea, Protea cynaroides.</title>
        <authorList>
            <person name="Chang J."/>
            <person name="Duong T.A."/>
            <person name="Schoeman C."/>
            <person name="Ma X."/>
            <person name="Roodt D."/>
            <person name="Barker N."/>
            <person name="Li Z."/>
            <person name="Van de Peer Y."/>
            <person name="Mizrachi E."/>
        </authorList>
    </citation>
    <scope>NUCLEOTIDE SEQUENCE</scope>
    <source>
        <tissue evidence="4">Young leaves</tissue>
    </source>
</reference>